<feature type="domain" description="3-hydroxyisobutyrate dehydrogenase-like NAD-binding" evidence="10">
    <location>
        <begin position="46"/>
        <end position="148"/>
    </location>
</feature>
<dbReference type="GO" id="GO:0006574">
    <property type="term" value="P:L-valine catabolic process"/>
    <property type="evidence" value="ECO:0007669"/>
    <property type="project" value="TreeGrafter"/>
</dbReference>
<dbReference type="InterPro" id="IPR029154">
    <property type="entry name" value="HIBADH-like_NADP-bd"/>
</dbReference>
<evidence type="ECO:0000256" key="2">
    <source>
        <dbReference type="ARBA" id="ARBA00006013"/>
    </source>
</evidence>
<dbReference type="SUPFAM" id="SSF48179">
    <property type="entry name" value="6-phosphogluconate dehydrogenase C-terminal domain-like"/>
    <property type="match status" value="1"/>
</dbReference>
<evidence type="ECO:0000259" key="10">
    <source>
        <dbReference type="Pfam" id="PF14833"/>
    </source>
</evidence>
<name>A0A4U0WIP7_9PEZI</name>
<dbReference type="EC" id="1.1.1.31" evidence="3"/>
<sequence>MSGGAVGARDATLTFMVGASEELKDRVHAVLIMLGKKIVFVGPQTSGVKAKLANNYILAIANIGAAEAMRMATAWNIDINTLTDIINSSTGHCWPTEVNHPVPGIIQESPSSRGYTGGFATALMNKDLNLALMGAAQAGFEPSLGRIVDKDSARLNIPNEKTFAVNANHSTVCKFSSEGSQNYKLVGRAIVDMAERIIAVANMPKFSDTGSALHWAVERGKAGIVKLLLDKGIARDPASPKADVNSPNAAGNSPLIAALLSNRTAIAGYLIHEGADVEFQNCEYHDSRPLHIVAKSGNAEGTALLDRYHAQKEARSSLGLTPLLHAAWKENNATLKALLEARAVIKGTLTKGQRTAAVPGIDIAVRVNERSTALHLAAQSGHIAVFQLLVEHGADLEAKTDEDETPLIAASYCGHGQVVQHLLDEGAAIEARARGTFTALKAERHFEGPGRDLARPALASQSQPGVRPMDEEHALALLEKELGQQADRTDLMALACALEYMPLAIAQAAAYIQKATPQCSVLQYLEQLERSDLSKTNLPSANSEELRRDIEAKNSVMLTWQILFEHVHHLSRSAADLLSLMSFFHHQEIPESLLRIVDFAEPTSKVCRVAT</sequence>
<proteinExistence type="inferred from homology"/>
<dbReference type="Pfam" id="PF03446">
    <property type="entry name" value="NAD_binding_2"/>
    <property type="match status" value="1"/>
</dbReference>
<gene>
    <name evidence="11" type="ORF">B0A55_13078</name>
</gene>
<feature type="repeat" description="ANK" evidence="8">
    <location>
        <begin position="250"/>
        <end position="282"/>
    </location>
</feature>
<dbReference type="Gene3D" id="3.40.50.720">
    <property type="entry name" value="NAD(P)-binding Rossmann-like Domain"/>
    <property type="match status" value="1"/>
</dbReference>
<dbReference type="Gene3D" id="1.10.1040.10">
    <property type="entry name" value="N-(1-d-carboxylethyl)-l-norvaline Dehydrogenase, domain 2"/>
    <property type="match status" value="1"/>
</dbReference>
<dbReference type="InterPro" id="IPR002110">
    <property type="entry name" value="Ankyrin_rpt"/>
</dbReference>
<dbReference type="GO" id="GO:0005739">
    <property type="term" value="C:mitochondrion"/>
    <property type="evidence" value="ECO:0007669"/>
    <property type="project" value="TreeGrafter"/>
</dbReference>
<dbReference type="GO" id="GO:0051287">
    <property type="term" value="F:NAD binding"/>
    <property type="evidence" value="ECO:0007669"/>
    <property type="project" value="InterPro"/>
</dbReference>
<evidence type="ECO:0000259" key="9">
    <source>
        <dbReference type="Pfam" id="PF03446"/>
    </source>
</evidence>
<evidence type="ECO:0000313" key="11">
    <source>
        <dbReference type="EMBL" id="TKA62681.1"/>
    </source>
</evidence>
<evidence type="ECO:0000256" key="8">
    <source>
        <dbReference type="PROSITE-ProRule" id="PRU00023"/>
    </source>
</evidence>
<dbReference type="EMBL" id="NAJQ01001042">
    <property type="protein sequence ID" value="TKA62681.1"/>
    <property type="molecule type" value="Genomic_DNA"/>
</dbReference>
<keyword evidence="5" id="KW-0560">Oxidoreductase</keyword>
<evidence type="ECO:0000256" key="5">
    <source>
        <dbReference type="ARBA" id="ARBA00023002"/>
    </source>
</evidence>
<evidence type="ECO:0000256" key="7">
    <source>
        <dbReference type="ARBA" id="ARBA00049197"/>
    </source>
</evidence>
<evidence type="ECO:0000256" key="4">
    <source>
        <dbReference type="ARBA" id="ARBA00022456"/>
    </source>
</evidence>
<dbReference type="InterPro" id="IPR013328">
    <property type="entry name" value="6PGD_dom2"/>
</dbReference>
<reference evidence="11 12" key="1">
    <citation type="submission" date="2017-03" db="EMBL/GenBank/DDBJ databases">
        <title>Genomes of endolithic fungi from Antarctica.</title>
        <authorList>
            <person name="Coleine C."/>
            <person name="Masonjones S."/>
            <person name="Stajich J.E."/>
        </authorList>
    </citation>
    <scope>NUCLEOTIDE SEQUENCE [LARGE SCALE GENOMIC DNA]</scope>
    <source>
        <strain evidence="11 12">CCFEE 5184</strain>
    </source>
</reference>
<protein>
    <recommendedName>
        <fullName evidence="3">3-hydroxyisobutyrate dehydrogenase</fullName>
        <ecNumber evidence="3">1.1.1.31</ecNumber>
    </recommendedName>
</protein>
<dbReference type="SMART" id="SM00248">
    <property type="entry name" value="ANK"/>
    <property type="match status" value="6"/>
</dbReference>
<comment type="similarity">
    <text evidence="2">Belongs to the HIBADH-related family. 3-hydroxyisobutyrate dehydrogenase subfamily.</text>
</comment>
<comment type="pathway">
    <text evidence="1">Amino-acid degradation; L-valine degradation.</text>
</comment>
<dbReference type="Gene3D" id="1.25.40.20">
    <property type="entry name" value="Ankyrin repeat-containing domain"/>
    <property type="match status" value="2"/>
</dbReference>
<dbReference type="Pfam" id="PF14833">
    <property type="entry name" value="NAD_binding_11"/>
    <property type="match status" value="1"/>
</dbReference>
<feature type="repeat" description="ANK" evidence="8">
    <location>
        <begin position="208"/>
        <end position="240"/>
    </location>
</feature>
<dbReference type="FunFam" id="1.10.1040.10:FF:000006">
    <property type="entry name" value="3-hydroxyisobutyrate dehydrogenase"/>
    <property type="match status" value="1"/>
</dbReference>
<evidence type="ECO:0000256" key="6">
    <source>
        <dbReference type="ARBA" id="ARBA00023027"/>
    </source>
</evidence>
<dbReference type="PANTHER" id="PTHR22981:SF7">
    <property type="entry name" value="3-HYDROXYISOBUTYRATE DEHYDROGENASE, MITOCHONDRIAL"/>
    <property type="match status" value="1"/>
</dbReference>
<keyword evidence="4" id="KW-0101">Branched-chain amino acid catabolism</keyword>
<feature type="domain" description="6-phosphogluconate dehydrogenase NADP-binding" evidence="9">
    <location>
        <begin position="2"/>
        <end position="42"/>
    </location>
</feature>
<dbReference type="GO" id="GO:0050661">
    <property type="term" value="F:NADP binding"/>
    <property type="evidence" value="ECO:0007669"/>
    <property type="project" value="InterPro"/>
</dbReference>
<dbReference type="SUPFAM" id="SSF48403">
    <property type="entry name" value="Ankyrin repeat"/>
    <property type="match status" value="1"/>
</dbReference>
<evidence type="ECO:0000256" key="1">
    <source>
        <dbReference type="ARBA" id="ARBA00005109"/>
    </source>
</evidence>
<feature type="repeat" description="ANK" evidence="8">
    <location>
        <begin position="402"/>
        <end position="434"/>
    </location>
</feature>
<dbReference type="InterPro" id="IPR006115">
    <property type="entry name" value="6PGDH_NADP-bd"/>
</dbReference>
<keyword evidence="6" id="KW-0520">NAD</keyword>
<dbReference type="GO" id="GO:0008442">
    <property type="term" value="F:3-hydroxyisobutyrate dehydrogenase activity"/>
    <property type="evidence" value="ECO:0007669"/>
    <property type="project" value="UniProtKB-EC"/>
</dbReference>
<dbReference type="OrthoDB" id="3786630at2759"/>
<dbReference type="AlphaFoldDB" id="A0A4U0WIP7"/>
<comment type="caution">
    <text evidence="11">The sequence shown here is derived from an EMBL/GenBank/DDBJ whole genome shotgun (WGS) entry which is preliminary data.</text>
</comment>
<dbReference type="PANTHER" id="PTHR22981">
    <property type="entry name" value="3-HYDROXYISOBUTYRATE DEHYDROGENASE-RELATED"/>
    <property type="match status" value="1"/>
</dbReference>
<keyword evidence="8" id="KW-0040">ANK repeat</keyword>
<accession>A0A4U0WIP7</accession>
<organism evidence="11 12">
    <name type="scientific">Friedmanniomyces simplex</name>
    <dbReference type="NCBI Taxonomy" id="329884"/>
    <lineage>
        <taxon>Eukaryota</taxon>
        <taxon>Fungi</taxon>
        <taxon>Dikarya</taxon>
        <taxon>Ascomycota</taxon>
        <taxon>Pezizomycotina</taxon>
        <taxon>Dothideomycetes</taxon>
        <taxon>Dothideomycetidae</taxon>
        <taxon>Mycosphaerellales</taxon>
        <taxon>Teratosphaeriaceae</taxon>
        <taxon>Friedmanniomyces</taxon>
    </lineage>
</organism>
<dbReference type="STRING" id="329884.A0A4U0WIP7"/>
<dbReference type="InterPro" id="IPR036770">
    <property type="entry name" value="Ankyrin_rpt-contain_sf"/>
</dbReference>
<evidence type="ECO:0000313" key="12">
    <source>
        <dbReference type="Proteomes" id="UP000309340"/>
    </source>
</evidence>
<feature type="repeat" description="ANK" evidence="8">
    <location>
        <begin position="369"/>
        <end position="401"/>
    </location>
</feature>
<keyword evidence="12" id="KW-1185">Reference proteome</keyword>
<dbReference type="PROSITE" id="PS50297">
    <property type="entry name" value="ANK_REP_REGION"/>
    <property type="match status" value="4"/>
</dbReference>
<dbReference type="InterPro" id="IPR008927">
    <property type="entry name" value="6-PGluconate_DH-like_C_sf"/>
</dbReference>
<comment type="catalytic activity">
    <reaction evidence="7">
        <text>3-hydroxy-2-methylpropanoate + NAD(+) = 2-methyl-3-oxopropanoate + NADH + H(+)</text>
        <dbReference type="Rhea" id="RHEA:17681"/>
        <dbReference type="ChEBI" id="CHEBI:11805"/>
        <dbReference type="ChEBI" id="CHEBI:15378"/>
        <dbReference type="ChEBI" id="CHEBI:57540"/>
        <dbReference type="ChEBI" id="CHEBI:57700"/>
        <dbReference type="ChEBI" id="CHEBI:57945"/>
        <dbReference type="EC" id="1.1.1.31"/>
    </reaction>
</comment>
<evidence type="ECO:0000256" key="3">
    <source>
        <dbReference type="ARBA" id="ARBA00012991"/>
    </source>
</evidence>
<dbReference type="Proteomes" id="UP000309340">
    <property type="component" value="Unassembled WGS sequence"/>
</dbReference>
<dbReference type="Pfam" id="PF12796">
    <property type="entry name" value="Ank_2"/>
    <property type="match status" value="2"/>
</dbReference>
<dbReference type="PROSITE" id="PS50088">
    <property type="entry name" value="ANK_REPEAT"/>
    <property type="match status" value="4"/>
</dbReference>